<protein>
    <submittedName>
        <fullName evidence="3">Septation protein SepH</fullName>
    </submittedName>
</protein>
<evidence type="ECO:0000313" key="3">
    <source>
        <dbReference type="EMBL" id="GAA1213702.1"/>
    </source>
</evidence>
<accession>A0ABN1VKY0</accession>
<evidence type="ECO:0000259" key="2">
    <source>
        <dbReference type="Pfam" id="PF11268"/>
    </source>
</evidence>
<dbReference type="InterPro" id="IPR047682">
    <property type="entry name" value="SepH-like"/>
</dbReference>
<dbReference type="RefSeq" id="WP_343923976.1">
    <property type="nucleotide sequence ID" value="NZ_BAAAKW010000020.1"/>
</dbReference>
<sequence length="336" mass="36668">MEDLRVVEVQDGALIVSGTDGTQYRLAVDSVLQSRLRQSRSQVGASPKLAPREIQAHIRAGMSAQDVASVSGADLEYILRFEGPVMAEREFVIESALGVPVHVAGETDSLTSSRTFGSAIQERLLELRAADERWASWKDPETGWIVKLAFTASEIDHDARWQFDPKRQSLSPLNNEAKTLSQQGEAAGALIPRLRAVAPADSTADAARFDSGAFDVNDLDEEPAPIRPAELPVMRDRTAEAGVGNQTADLLDALRRRRGEREPASFDAEDEDEAPSTSPEPSMRLLDPPVVEQRHDTPAPPHATAPQPTAKARRRRVAMPSWDDIVFGTKPDDDPA</sequence>
<evidence type="ECO:0000256" key="1">
    <source>
        <dbReference type="SAM" id="MobiDB-lite"/>
    </source>
</evidence>
<evidence type="ECO:0000313" key="4">
    <source>
        <dbReference type="Proteomes" id="UP001500943"/>
    </source>
</evidence>
<gene>
    <name evidence="3" type="primary">sepH</name>
    <name evidence="3" type="ORF">GCM10009655_11200</name>
</gene>
<dbReference type="InterPro" id="IPR021421">
    <property type="entry name" value="DUF3071"/>
</dbReference>
<feature type="region of interest" description="Disordered" evidence="1">
    <location>
        <begin position="214"/>
        <end position="336"/>
    </location>
</feature>
<comment type="caution">
    <text evidence="3">The sequence shown here is derived from an EMBL/GenBank/DDBJ whole genome shotgun (WGS) entry which is preliminary data.</text>
</comment>
<reference evidence="3 4" key="1">
    <citation type="journal article" date="2019" name="Int. J. Syst. Evol. Microbiol.">
        <title>The Global Catalogue of Microorganisms (GCM) 10K type strain sequencing project: providing services to taxonomists for standard genome sequencing and annotation.</title>
        <authorList>
            <consortium name="The Broad Institute Genomics Platform"/>
            <consortium name="The Broad Institute Genome Sequencing Center for Infectious Disease"/>
            <person name="Wu L."/>
            <person name="Ma J."/>
        </authorList>
    </citation>
    <scope>NUCLEOTIDE SEQUENCE [LARGE SCALE GENOMIC DNA]</scope>
    <source>
        <strain evidence="3 4">JCM 12762</strain>
    </source>
</reference>
<keyword evidence="4" id="KW-1185">Reference proteome</keyword>
<organism evidence="3 4">
    <name type="scientific">Rhodoglobus aureus</name>
    <dbReference type="NCBI Taxonomy" id="191497"/>
    <lineage>
        <taxon>Bacteria</taxon>
        <taxon>Bacillati</taxon>
        <taxon>Actinomycetota</taxon>
        <taxon>Actinomycetes</taxon>
        <taxon>Micrococcales</taxon>
        <taxon>Microbacteriaceae</taxon>
        <taxon>Rhodoglobus</taxon>
    </lineage>
</organism>
<dbReference type="EMBL" id="BAAAKW010000020">
    <property type="protein sequence ID" value="GAA1213702.1"/>
    <property type="molecule type" value="Genomic_DNA"/>
</dbReference>
<name>A0ABN1VKY0_9MICO</name>
<proteinExistence type="predicted"/>
<dbReference type="Pfam" id="PF11268">
    <property type="entry name" value="DUF3071"/>
    <property type="match status" value="1"/>
</dbReference>
<feature type="domain" description="DUF3071" evidence="2">
    <location>
        <begin position="1"/>
        <end position="163"/>
    </location>
</feature>
<dbReference type="Proteomes" id="UP001500943">
    <property type="component" value="Unassembled WGS sequence"/>
</dbReference>
<dbReference type="NCBIfam" id="NF040712">
    <property type="entry name" value="SepH"/>
    <property type="match status" value="1"/>
</dbReference>